<feature type="non-terminal residue" evidence="2">
    <location>
        <position position="1"/>
    </location>
</feature>
<sequence>LQNGSAFYNFKINPEGNPDIGSGKLDGEGIPSDFFSDKDVRLAFSYSFNWDTYLEDAWFNEAWQPASPIVRGLPYLNPDQAVYKYDRAKAEEHFKKALGGELWEKGFKMTVLYNTGNAQRRTAAHIFEDNIEVMNPKFSIEVRPVEWATYLDDLIAGKLTLFIIGWLADYPDPHNFVYPYMHSLGTFAEWQSYSNSRVDALIELGIATVVPEERKDAYYEIQAIYYEDVPSVGLYQPLGRRYERDWVQGWYFNPCIPDWSTTSYAYPIWKG</sequence>
<reference evidence="2 3" key="1">
    <citation type="submission" date="2019-03" db="EMBL/GenBank/DDBJ databases">
        <title>Metabolic potential of uncultured bacteria and archaea associated with petroleum seepage in deep-sea sediments.</title>
        <authorList>
            <person name="Dong X."/>
            <person name="Hubert C."/>
        </authorList>
    </citation>
    <scope>NUCLEOTIDE SEQUENCE [LARGE SCALE GENOMIC DNA]</scope>
    <source>
        <strain evidence="2">E29_bin78</strain>
    </source>
</reference>
<dbReference type="InterPro" id="IPR000914">
    <property type="entry name" value="SBP_5_dom"/>
</dbReference>
<dbReference type="PANTHER" id="PTHR30290">
    <property type="entry name" value="PERIPLASMIC BINDING COMPONENT OF ABC TRANSPORTER"/>
    <property type="match status" value="1"/>
</dbReference>
<feature type="domain" description="Solute-binding protein family 5" evidence="1">
    <location>
        <begin position="10"/>
        <end position="184"/>
    </location>
</feature>
<dbReference type="GO" id="GO:0015833">
    <property type="term" value="P:peptide transport"/>
    <property type="evidence" value="ECO:0007669"/>
    <property type="project" value="TreeGrafter"/>
</dbReference>
<proteinExistence type="predicted"/>
<evidence type="ECO:0000259" key="1">
    <source>
        <dbReference type="Pfam" id="PF00496"/>
    </source>
</evidence>
<dbReference type="GO" id="GO:1904680">
    <property type="term" value="F:peptide transmembrane transporter activity"/>
    <property type="evidence" value="ECO:0007669"/>
    <property type="project" value="TreeGrafter"/>
</dbReference>
<protein>
    <submittedName>
        <fullName evidence="2">ABC transporter substrate-binding protein</fullName>
    </submittedName>
</protein>
<dbReference type="Proteomes" id="UP000320679">
    <property type="component" value="Unassembled WGS sequence"/>
</dbReference>
<dbReference type="SUPFAM" id="SSF53850">
    <property type="entry name" value="Periplasmic binding protein-like II"/>
    <property type="match status" value="1"/>
</dbReference>
<dbReference type="InterPro" id="IPR039424">
    <property type="entry name" value="SBP_5"/>
</dbReference>
<dbReference type="AlphaFoldDB" id="A0A523UKW5"/>
<comment type="caution">
    <text evidence="2">The sequence shown here is derived from an EMBL/GenBank/DDBJ whole genome shotgun (WGS) entry which is preliminary data.</text>
</comment>
<evidence type="ECO:0000313" key="2">
    <source>
        <dbReference type="EMBL" id="TET43172.1"/>
    </source>
</evidence>
<name>A0A523UKW5_UNCAE</name>
<dbReference type="Pfam" id="PF00496">
    <property type="entry name" value="SBP_bac_5"/>
    <property type="match status" value="1"/>
</dbReference>
<gene>
    <name evidence="2" type="ORF">E3J59_06860</name>
</gene>
<organism evidence="2 3">
    <name type="scientific">Aerophobetes bacterium</name>
    <dbReference type="NCBI Taxonomy" id="2030807"/>
    <lineage>
        <taxon>Bacteria</taxon>
        <taxon>Candidatus Aerophobota</taxon>
    </lineage>
</organism>
<dbReference type="Gene3D" id="3.40.190.10">
    <property type="entry name" value="Periplasmic binding protein-like II"/>
    <property type="match status" value="1"/>
</dbReference>
<dbReference type="Gene3D" id="3.10.105.10">
    <property type="entry name" value="Dipeptide-binding Protein, Domain 3"/>
    <property type="match status" value="1"/>
</dbReference>
<accession>A0A523UKW5</accession>
<dbReference type="EMBL" id="SOJK01000285">
    <property type="protein sequence ID" value="TET43172.1"/>
    <property type="molecule type" value="Genomic_DNA"/>
</dbReference>
<evidence type="ECO:0000313" key="3">
    <source>
        <dbReference type="Proteomes" id="UP000320679"/>
    </source>
</evidence>
<dbReference type="PANTHER" id="PTHR30290:SF34">
    <property type="entry name" value="ABC TRANSPORTER, PERIPLASMIC OLIGO-PEPTIDE BINDING PROTEIN, PUTATIVE-RELATED"/>
    <property type="match status" value="1"/>
</dbReference>